<dbReference type="Proteomes" id="UP001586593">
    <property type="component" value="Unassembled WGS sequence"/>
</dbReference>
<keyword evidence="3" id="KW-1185">Reference proteome</keyword>
<reference evidence="2 3" key="1">
    <citation type="journal article" date="2024" name="Commun. Biol.">
        <title>Comparative genomic analysis of thermophilic fungi reveals convergent evolutionary adaptations and gene losses.</title>
        <authorList>
            <person name="Steindorff A.S."/>
            <person name="Aguilar-Pontes M.V."/>
            <person name="Robinson A.J."/>
            <person name="Andreopoulos B."/>
            <person name="LaButti K."/>
            <person name="Kuo A."/>
            <person name="Mondo S."/>
            <person name="Riley R."/>
            <person name="Otillar R."/>
            <person name="Haridas S."/>
            <person name="Lipzen A."/>
            <person name="Grimwood J."/>
            <person name="Schmutz J."/>
            <person name="Clum A."/>
            <person name="Reid I.D."/>
            <person name="Moisan M.C."/>
            <person name="Butler G."/>
            <person name="Nguyen T.T.M."/>
            <person name="Dewar K."/>
            <person name="Conant G."/>
            <person name="Drula E."/>
            <person name="Henrissat B."/>
            <person name="Hansel C."/>
            <person name="Singer S."/>
            <person name="Hutchinson M.I."/>
            <person name="de Vries R.P."/>
            <person name="Natvig D.O."/>
            <person name="Powell A.J."/>
            <person name="Tsang A."/>
            <person name="Grigoriev I.V."/>
        </authorList>
    </citation>
    <scope>NUCLEOTIDE SEQUENCE [LARGE SCALE GENOMIC DNA]</scope>
    <source>
        <strain evidence="2 3">ATCC 24622</strain>
    </source>
</reference>
<dbReference type="EMBL" id="JAZHXJ010003018">
    <property type="protein sequence ID" value="KAL1835740.1"/>
    <property type="molecule type" value="Genomic_DNA"/>
</dbReference>
<sequence length="146" mass="16328">MSRLQAMQATWKKEYNTPGTKWDQLSVQWTDVEDQALRRAVKKARESIGFIGRLLAVGFIYQTEARPHAAQRRSLGAGRAQTQLINQNTLRVRELGVQALPKPSWGFATFSRRSLTSRAPSPTLPPSPAWPPPSLPLCAPTPTPRR</sequence>
<evidence type="ECO:0000313" key="2">
    <source>
        <dbReference type="EMBL" id="KAL1835740.1"/>
    </source>
</evidence>
<accession>A0ABR3V1S9</accession>
<feature type="compositionally biased region" description="Pro residues" evidence="1">
    <location>
        <begin position="122"/>
        <end position="146"/>
    </location>
</feature>
<comment type="caution">
    <text evidence="2">The sequence shown here is derived from an EMBL/GenBank/DDBJ whole genome shotgun (WGS) entry which is preliminary data.</text>
</comment>
<evidence type="ECO:0000256" key="1">
    <source>
        <dbReference type="SAM" id="MobiDB-lite"/>
    </source>
</evidence>
<evidence type="ECO:0000313" key="3">
    <source>
        <dbReference type="Proteomes" id="UP001586593"/>
    </source>
</evidence>
<name>A0ABR3V1S9_9PEZI</name>
<protein>
    <recommendedName>
        <fullName evidence="4">Transposase</fullName>
    </recommendedName>
</protein>
<gene>
    <name evidence="2" type="ORF">VTK73DRAFT_5428</name>
</gene>
<proteinExistence type="predicted"/>
<evidence type="ECO:0008006" key="4">
    <source>
        <dbReference type="Google" id="ProtNLM"/>
    </source>
</evidence>
<organism evidence="2 3">
    <name type="scientific">Phialemonium thermophilum</name>
    <dbReference type="NCBI Taxonomy" id="223376"/>
    <lineage>
        <taxon>Eukaryota</taxon>
        <taxon>Fungi</taxon>
        <taxon>Dikarya</taxon>
        <taxon>Ascomycota</taxon>
        <taxon>Pezizomycotina</taxon>
        <taxon>Sordariomycetes</taxon>
        <taxon>Sordariomycetidae</taxon>
        <taxon>Cephalothecales</taxon>
        <taxon>Cephalothecaceae</taxon>
        <taxon>Phialemonium</taxon>
    </lineage>
</organism>
<feature type="region of interest" description="Disordered" evidence="1">
    <location>
        <begin position="116"/>
        <end position="146"/>
    </location>
</feature>